<dbReference type="EMBL" id="UYWW01011134">
    <property type="protein sequence ID" value="VDM18428.1"/>
    <property type="molecule type" value="Genomic_DNA"/>
</dbReference>
<evidence type="ECO:0000313" key="1">
    <source>
        <dbReference type="EMBL" id="VDM18428.1"/>
    </source>
</evidence>
<accession>A0A3P7G6N3</accession>
<organism evidence="1 2">
    <name type="scientific">Wuchereria bancrofti</name>
    <dbReference type="NCBI Taxonomy" id="6293"/>
    <lineage>
        <taxon>Eukaryota</taxon>
        <taxon>Metazoa</taxon>
        <taxon>Ecdysozoa</taxon>
        <taxon>Nematoda</taxon>
        <taxon>Chromadorea</taxon>
        <taxon>Rhabditida</taxon>
        <taxon>Spirurina</taxon>
        <taxon>Spiruromorpha</taxon>
        <taxon>Filarioidea</taxon>
        <taxon>Onchocercidae</taxon>
        <taxon>Wuchereria</taxon>
    </lineage>
</organism>
<reference evidence="1 2" key="1">
    <citation type="submission" date="2018-11" db="EMBL/GenBank/DDBJ databases">
        <authorList>
            <consortium name="Pathogen Informatics"/>
        </authorList>
    </citation>
    <scope>NUCLEOTIDE SEQUENCE [LARGE SCALE GENOMIC DNA]</scope>
</reference>
<dbReference type="AlphaFoldDB" id="A0A3P7G6N3"/>
<sequence length="38" mass="4564">MEHLLNIRKQLMAHLVVLCIYFIHPEFDVSVMKMQTFS</sequence>
<dbReference type="InParanoid" id="A0A3P7G6N3"/>
<evidence type="ECO:0000313" key="2">
    <source>
        <dbReference type="Proteomes" id="UP000270924"/>
    </source>
</evidence>
<dbReference type="Proteomes" id="UP000270924">
    <property type="component" value="Unassembled WGS sequence"/>
</dbReference>
<name>A0A3P7G6N3_WUCBA</name>
<keyword evidence="2" id="KW-1185">Reference proteome</keyword>
<gene>
    <name evidence="1" type="ORF">WBA_LOCUS10104</name>
</gene>
<protein>
    <submittedName>
        <fullName evidence="1">Uncharacterized protein</fullName>
    </submittedName>
</protein>
<proteinExistence type="predicted"/>